<dbReference type="Gene3D" id="3.40.309.10">
    <property type="entry name" value="Aldehyde Dehydrogenase, Chain A, domain 2"/>
    <property type="match status" value="1"/>
</dbReference>
<evidence type="ECO:0000256" key="3">
    <source>
        <dbReference type="PROSITE-ProRule" id="PRU10007"/>
    </source>
</evidence>
<dbReference type="InterPro" id="IPR016162">
    <property type="entry name" value="Ald_DH_N"/>
</dbReference>
<keyword evidence="2 4" id="KW-0560">Oxidoreductase</keyword>
<dbReference type="Pfam" id="PF00171">
    <property type="entry name" value="Aldedh"/>
    <property type="match status" value="1"/>
</dbReference>
<comment type="similarity">
    <text evidence="1 4">Belongs to the aldehyde dehydrogenase family.</text>
</comment>
<dbReference type="OrthoDB" id="6882680at2"/>
<dbReference type="PROSITE" id="PS00070">
    <property type="entry name" value="ALDEHYDE_DEHYDR_CYS"/>
    <property type="match status" value="1"/>
</dbReference>
<name>A0A2V4B101_9PSEU</name>
<evidence type="ECO:0000256" key="1">
    <source>
        <dbReference type="ARBA" id="ARBA00009986"/>
    </source>
</evidence>
<organism evidence="5 6">
    <name type="scientific">Prauserella muralis</name>
    <dbReference type="NCBI Taxonomy" id="588067"/>
    <lineage>
        <taxon>Bacteria</taxon>
        <taxon>Bacillati</taxon>
        <taxon>Actinomycetota</taxon>
        <taxon>Actinomycetes</taxon>
        <taxon>Pseudonocardiales</taxon>
        <taxon>Pseudonocardiaceae</taxon>
        <taxon>Prauserella</taxon>
    </lineage>
</organism>
<sequence>MTRSAMTATEPAYRQMYIGGKWVDAEAGETFETVDPYTGQVWARAPLAGAADVRKAVQAAEDALHGPWGTMSATARGNLIRRLAQLIGEHAEDLASIETTDNGKVIRETRGQMAGLPATYEYFAGAADKIQGSTIPSPNTNFFTYTRREPVGVVAAILPWNSPLYLLASKLAPALAAGCTFVAKPAEQTPMSTLKFAELVAEAGFPDGVFNVVTGAGETGAALAADPGVVKVTFTGSTATGTAVMKSAADHIADVTLELGGKSPNIVFADCDFDAAMNGVLAGIFAATGQTCIAGSRLLVARELHDQLVSRLAERIATIRLGDPLDTATEVGPIAFAEQLDKVRSYVDIGVRDGATLVCGGTRPESEGLRQGYFFEPTILTGVRNDMRVAREEIFGPVLSVIPFDTEDEAVRIANDTTYGLAAAVWTRDVQRAHRVAHVLNAGSVWINSYRVLAYNVPYGGYRQSGIGRENGLEGLDAYLQTKSVWVELTGASRDPFTLG</sequence>
<keyword evidence="6" id="KW-1185">Reference proteome</keyword>
<dbReference type="RefSeq" id="WP_112281705.1">
    <property type="nucleotide sequence ID" value="NZ_MASW01000002.1"/>
</dbReference>
<dbReference type="InterPro" id="IPR016161">
    <property type="entry name" value="Ald_DH/histidinol_DH"/>
</dbReference>
<dbReference type="PANTHER" id="PTHR11699">
    <property type="entry name" value="ALDEHYDE DEHYDROGENASE-RELATED"/>
    <property type="match status" value="1"/>
</dbReference>
<dbReference type="InterPro" id="IPR029510">
    <property type="entry name" value="Ald_DH_CS_GLU"/>
</dbReference>
<evidence type="ECO:0000313" key="5">
    <source>
        <dbReference type="EMBL" id="PXY27697.1"/>
    </source>
</evidence>
<gene>
    <name evidence="5" type="ORF">BAY60_14995</name>
</gene>
<reference evidence="5 6" key="1">
    <citation type="submission" date="2016-07" db="EMBL/GenBank/DDBJ databases">
        <title>Draft genome sequence of Prauserella muralis DSM 45305, isolated from a mould-covered wall in an indoor environment.</title>
        <authorList>
            <person name="Ruckert C."/>
            <person name="Albersmeier A."/>
            <person name="Jiang C.-L."/>
            <person name="Jiang Y."/>
            <person name="Kalinowski J."/>
            <person name="Schneider O."/>
            <person name="Winkler A."/>
            <person name="Zotchev S.B."/>
        </authorList>
    </citation>
    <scope>NUCLEOTIDE SEQUENCE [LARGE SCALE GENOMIC DNA]</scope>
    <source>
        <strain evidence="5 6">DSM 45305</strain>
    </source>
</reference>
<evidence type="ECO:0000256" key="2">
    <source>
        <dbReference type="ARBA" id="ARBA00023002"/>
    </source>
</evidence>
<dbReference type="FunFam" id="3.40.605.10:FF:000007">
    <property type="entry name" value="NAD/NADP-dependent betaine aldehyde dehydrogenase"/>
    <property type="match status" value="1"/>
</dbReference>
<feature type="active site" evidence="3">
    <location>
        <position position="258"/>
    </location>
</feature>
<dbReference type="PROSITE" id="PS00687">
    <property type="entry name" value="ALDEHYDE_DEHYDR_GLU"/>
    <property type="match status" value="1"/>
</dbReference>
<dbReference type="InterPro" id="IPR016160">
    <property type="entry name" value="Ald_DH_CS_CYS"/>
</dbReference>
<dbReference type="CDD" id="cd07114">
    <property type="entry name" value="ALDH_DhaS"/>
    <property type="match status" value="1"/>
</dbReference>
<dbReference type="Gene3D" id="3.40.605.10">
    <property type="entry name" value="Aldehyde Dehydrogenase, Chain A, domain 1"/>
    <property type="match status" value="1"/>
</dbReference>
<dbReference type="GO" id="GO:0016620">
    <property type="term" value="F:oxidoreductase activity, acting on the aldehyde or oxo group of donors, NAD or NADP as acceptor"/>
    <property type="evidence" value="ECO:0007669"/>
    <property type="project" value="InterPro"/>
</dbReference>
<protein>
    <submittedName>
        <fullName evidence="5">Carnitine dehydratase</fullName>
    </submittedName>
</protein>
<dbReference type="AlphaFoldDB" id="A0A2V4B101"/>
<comment type="caution">
    <text evidence="5">The sequence shown here is derived from an EMBL/GenBank/DDBJ whole genome shotgun (WGS) entry which is preliminary data.</text>
</comment>
<dbReference type="InterPro" id="IPR016163">
    <property type="entry name" value="Ald_DH_C"/>
</dbReference>
<dbReference type="InterPro" id="IPR015590">
    <property type="entry name" value="Aldehyde_DH_dom"/>
</dbReference>
<evidence type="ECO:0000256" key="4">
    <source>
        <dbReference type="RuleBase" id="RU003345"/>
    </source>
</evidence>
<evidence type="ECO:0000313" key="6">
    <source>
        <dbReference type="Proteomes" id="UP000249915"/>
    </source>
</evidence>
<dbReference type="EMBL" id="MASW01000002">
    <property type="protein sequence ID" value="PXY27697.1"/>
    <property type="molecule type" value="Genomic_DNA"/>
</dbReference>
<accession>A0A2V4B101</accession>
<proteinExistence type="inferred from homology"/>
<dbReference type="SUPFAM" id="SSF53720">
    <property type="entry name" value="ALDH-like"/>
    <property type="match status" value="1"/>
</dbReference>
<dbReference type="FunFam" id="3.40.309.10:FF:000012">
    <property type="entry name" value="Betaine aldehyde dehydrogenase"/>
    <property type="match status" value="1"/>
</dbReference>
<dbReference type="Proteomes" id="UP000249915">
    <property type="component" value="Unassembled WGS sequence"/>
</dbReference>